<sequence>MRIPLRVRAEVVDCNCTGGSALGQATERACDYTRESVFYRTSAILMNRMYGRVIRNTTRRMRLPQRVQSMMDRAALLQRQLLQTFSLTLEHDQDIQGDAQASFDLWRERSSSSFYDVNPRAIVSQASSCRAPHNSPYALLHDNLCVPALHARVDVMDGVQRLLLHAFGVASKFHQDIGGECGRRVILRQAASRCPPQASASLSLWTLKHPVARSATIGSATGKLGIFLRTGC</sequence>
<accession>A0ABN8XJ65</accession>
<name>A0ABN8XJ65_RANTA</name>
<evidence type="ECO:0000313" key="2">
    <source>
        <dbReference type="Proteomes" id="UP001176941"/>
    </source>
</evidence>
<proteinExistence type="predicted"/>
<keyword evidence="2" id="KW-1185">Reference proteome</keyword>
<gene>
    <name evidence="1" type="ORF">MRATA1EN1_LOCUS31056</name>
</gene>
<dbReference type="EMBL" id="CATKSN020000309">
    <property type="protein sequence ID" value="CAI9149438.1"/>
    <property type="molecule type" value="Genomic_DNA"/>
</dbReference>
<dbReference type="Proteomes" id="UP001176941">
    <property type="component" value="Unassembled WGS sequence"/>
</dbReference>
<comment type="caution">
    <text evidence="1">The sequence shown here is derived from an EMBL/GenBank/DDBJ whole genome shotgun (WGS) entry which is preliminary data.</text>
</comment>
<reference evidence="1" key="1">
    <citation type="submission" date="2023-04" db="EMBL/GenBank/DDBJ databases">
        <authorList>
            <consortium name="ELIXIR-Norway"/>
        </authorList>
    </citation>
    <scope>NUCLEOTIDE SEQUENCE [LARGE SCALE GENOMIC DNA]</scope>
</reference>
<organism evidence="1 2">
    <name type="scientific">Rangifer tarandus platyrhynchus</name>
    <name type="common">Svalbard reindeer</name>
    <dbReference type="NCBI Taxonomy" id="3082113"/>
    <lineage>
        <taxon>Eukaryota</taxon>
        <taxon>Metazoa</taxon>
        <taxon>Chordata</taxon>
        <taxon>Craniata</taxon>
        <taxon>Vertebrata</taxon>
        <taxon>Euteleostomi</taxon>
        <taxon>Mammalia</taxon>
        <taxon>Eutheria</taxon>
        <taxon>Laurasiatheria</taxon>
        <taxon>Artiodactyla</taxon>
        <taxon>Ruminantia</taxon>
        <taxon>Pecora</taxon>
        <taxon>Cervidae</taxon>
        <taxon>Odocoileinae</taxon>
        <taxon>Rangifer</taxon>
    </lineage>
</organism>
<evidence type="ECO:0000313" key="1">
    <source>
        <dbReference type="EMBL" id="CAI9149438.1"/>
    </source>
</evidence>
<protein>
    <submittedName>
        <fullName evidence="1">Uncharacterized protein</fullName>
    </submittedName>
</protein>